<dbReference type="PROSITE" id="PS50010">
    <property type="entry name" value="DH_2"/>
    <property type="match status" value="1"/>
</dbReference>
<evidence type="ECO:0000313" key="4">
    <source>
        <dbReference type="Proteomes" id="UP000288716"/>
    </source>
</evidence>
<gene>
    <name evidence="3" type="ORF">B4U80_05163</name>
</gene>
<dbReference type="Pfam" id="PF00169">
    <property type="entry name" value="PH"/>
    <property type="match status" value="1"/>
</dbReference>
<dbReference type="InterPro" id="IPR001849">
    <property type="entry name" value="PH_domain"/>
</dbReference>
<protein>
    <submittedName>
        <fullName evidence="3">Uncharacterized protein</fullName>
    </submittedName>
</protein>
<feature type="non-terminal residue" evidence="3">
    <location>
        <position position="415"/>
    </location>
</feature>
<reference evidence="3 4" key="1">
    <citation type="journal article" date="2018" name="Gigascience">
        <title>Genomes of trombidid mites reveal novel predicted allergens and laterally-transferred genes associated with secondary metabolism.</title>
        <authorList>
            <person name="Dong X."/>
            <person name="Chaisiri K."/>
            <person name="Xia D."/>
            <person name="Armstrong S.D."/>
            <person name="Fang Y."/>
            <person name="Donnelly M.J."/>
            <person name="Kadowaki T."/>
            <person name="McGarry J.W."/>
            <person name="Darby A.C."/>
            <person name="Makepeace B.L."/>
        </authorList>
    </citation>
    <scope>NUCLEOTIDE SEQUENCE [LARGE SCALE GENOMIC DNA]</scope>
    <source>
        <strain evidence="3">UoL-UT</strain>
    </source>
</reference>
<proteinExistence type="predicted"/>
<dbReference type="GO" id="GO:0005085">
    <property type="term" value="F:guanyl-nucleotide exchange factor activity"/>
    <property type="evidence" value="ECO:0007669"/>
    <property type="project" value="InterPro"/>
</dbReference>
<evidence type="ECO:0000259" key="2">
    <source>
        <dbReference type="PROSITE" id="PS50010"/>
    </source>
</evidence>
<dbReference type="Pfam" id="PF00621">
    <property type="entry name" value="RhoGEF"/>
    <property type="match status" value="1"/>
</dbReference>
<dbReference type="STRING" id="299467.A0A443SQ16"/>
<dbReference type="SUPFAM" id="SSF48065">
    <property type="entry name" value="DBL homology domain (DH-domain)"/>
    <property type="match status" value="1"/>
</dbReference>
<feature type="domain" description="PH" evidence="1">
    <location>
        <begin position="302"/>
        <end position="396"/>
    </location>
</feature>
<dbReference type="CDD" id="cd13389">
    <property type="entry name" value="PH1_FGD5_FGD6"/>
    <property type="match status" value="1"/>
</dbReference>
<dbReference type="AlphaFoldDB" id="A0A443SQ16"/>
<dbReference type="SMART" id="SM00325">
    <property type="entry name" value="RhoGEF"/>
    <property type="match status" value="1"/>
</dbReference>
<dbReference type="PANTHER" id="PTHR12673:SF267">
    <property type="entry name" value="PROTEIN CBG10230"/>
    <property type="match status" value="1"/>
</dbReference>
<dbReference type="OrthoDB" id="245697at2759"/>
<accession>A0A443SQ16</accession>
<dbReference type="Proteomes" id="UP000288716">
    <property type="component" value="Unassembled WGS sequence"/>
</dbReference>
<dbReference type="Gene3D" id="2.30.29.30">
    <property type="entry name" value="Pleckstrin-homology domain (PH domain)/Phosphotyrosine-binding domain (PTB)"/>
    <property type="match status" value="1"/>
</dbReference>
<sequence length="415" mass="47719">MSDSDSTNTSFSDSDYSSEQGIIPRITVDGSVLSCASAASNKSSPRCSSRFSDLLTPPAMADCCDTPYTSDDDTISSTSSEVSEDSRKKDKVFLIAKEMMTSEKVFSNFIQFMNHTFRKALSPYVHEDCLNSLLKHFPQLQVLNDQMLNDFKNRLEEWNQKHKIADVFVKFGPYLKQYSLYIIEYELMCNEIDEMSKKYPAFSNALREFEMSAACQKISVKDHMLKGVQRIPQYKTLLQRYLGSLEGEEHPDYDDAVKALDAVSRAAEYANERMKTEDNFAQLLQLQDRIFGSHEIVKPGRVILKQGELLKLSRKEMQPRLFILCNDCLFYLTLIQQGMYKLNYELSLLGMRVDAPKEEDFQHEFSIRTQTRSFTLSASSLKERDEWLQSLSKAIREFANRRNTFVQNDAVNEPA</sequence>
<dbReference type="Gene3D" id="1.20.900.10">
    <property type="entry name" value="Dbl homology (DH) domain"/>
    <property type="match status" value="1"/>
</dbReference>
<dbReference type="SUPFAM" id="SSF50729">
    <property type="entry name" value="PH domain-like"/>
    <property type="match status" value="1"/>
</dbReference>
<dbReference type="EMBL" id="NCKV01000827">
    <property type="protein sequence ID" value="RWS29631.1"/>
    <property type="molecule type" value="Genomic_DNA"/>
</dbReference>
<evidence type="ECO:0000313" key="3">
    <source>
        <dbReference type="EMBL" id="RWS29631.1"/>
    </source>
</evidence>
<dbReference type="VEuPathDB" id="VectorBase:LDEU002409"/>
<feature type="domain" description="DH" evidence="2">
    <location>
        <begin position="91"/>
        <end position="273"/>
    </location>
</feature>
<keyword evidence="4" id="KW-1185">Reference proteome</keyword>
<evidence type="ECO:0000259" key="1">
    <source>
        <dbReference type="PROSITE" id="PS50003"/>
    </source>
</evidence>
<comment type="caution">
    <text evidence="3">The sequence shown here is derived from an EMBL/GenBank/DDBJ whole genome shotgun (WGS) entry which is preliminary data.</text>
</comment>
<dbReference type="PANTHER" id="PTHR12673">
    <property type="entry name" value="FACIOGENITAL DYSPLASIA PROTEIN"/>
    <property type="match status" value="1"/>
</dbReference>
<organism evidence="3 4">
    <name type="scientific">Leptotrombidium deliense</name>
    <dbReference type="NCBI Taxonomy" id="299467"/>
    <lineage>
        <taxon>Eukaryota</taxon>
        <taxon>Metazoa</taxon>
        <taxon>Ecdysozoa</taxon>
        <taxon>Arthropoda</taxon>
        <taxon>Chelicerata</taxon>
        <taxon>Arachnida</taxon>
        <taxon>Acari</taxon>
        <taxon>Acariformes</taxon>
        <taxon>Trombidiformes</taxon>
        <taxon>Prostigmata</taxon>
        <taxon>Anystina</taxon>
        <taxon>Parasitengona</taxon>
        <taxon>Trombiculoidea</taxon>
        <taxon>Trombiculidae</taxon>
        <taxon>Leptotrombidium</taxon>
    </lineage>
</organism>
<dbReference type="SMART" id="SM00233">
    <property type="entry name" value="PH"/>
    <property type="match status" value="1"/>
</dbReference>
<name>A0A443SQ16_9ACAR</name>
<dbReference type="InterPro" id="IPR000219">
    <property type="entry name" value="DH_dom"/>
</dbReference>
<dbReference type="InterPro" id="IPR011993">
    <property type="entry name" value="PH-like_dom_sf"/>
</dbReference>
<dbReference type="PROSITE" id="PS50003">
    <property type="entry name" value="PH_DOMAIN"/>
    <property type="match status" value="1"/>
</dbReference>
<dbReference type="GO" id="GO:0005737">
    <property type="term" value="C:cytoplasm"/>
    <property type="evidence" value="ECO:0007669"/>
    <property type="project" value="TreeGrafter"/>
</dbReference>
<dbReference type="InterPro" id="IPR035899">
    <property type="entry name" value="DBL_dom_sf"/>
</dbReference>
<dbReference type="InterPro" id="IPR051092">
    <property type="entry name" value="FYVE_RhoGEF_PH"/>
</dbReference>